<accession>A0A4Y2A511</accession>
<dbReference type="Pfam" id="PF13843">
    <property type="entry name" value="DDE_Tnp_1_7"/>
    <property type="match status" value="1"/>
</dbReference>
<feature type="region of interest" description="Disordered" evidence="1">
    <location>
        <begin position="20"/>
        <end position="43"/>
    </location>
</feature>
<sequence length="184" mass="21301">MLWEKEILQMFYNLFETDSSDEKSDLSQDAYIPDNESEPTSPDECFTEIAQNDFSSEFENEEDSSITSIHNTQEVLEQYSSKILKHDNITLTEYQGKENKSDLLLSTLHPTLEVECNEKKTPEVNKFYNSTKHGVDVLDQMAKKYLTKSASRRWLVQVFFNILDLTAQCLGNLQGSCWYKNQAL</sequence>
<reference evidence="3 4" key="1">
    <citation type="journal article" date="2019" name="Sci. Rep.">
        <title>Orb-weaving spider Araneus ventricosus genome elucidates the spidroin gene catalogue.</title>
        <authorList>
            <person name="Kono N."/>
            <person name="Nakamura H."/>
            <person name="Ohtoshi R."/>
            <person name="Moran D.A.P."/>
            <person name="Shinohara A."/>
            <person name="Yoshida Y."/>
            <person name="Fujiwara M."/>
            <person name="Mori M."/>
            <person name="Tomita M."/>
            <person name="Arakawa K."/>
        </authorList>
    </citation>
    <scope>NUCLEOTIDE SEQUENCE [LARGE SCALE GENOMIC DNA]</scope>
</reference>
<feature type="domain" description="PiggyBac transposable element-derived protein" evidence="2">
    <location>
        <begin position="76"/>
        <end position="167"/>
    </location>
</feature>
<dbReference type="Proteomes" id="UP000499080">
    <property type="component" value="Unassembled WGS sequence"/>
</dbReference>
<evidence type="ECO:0000259" key="2">
    <source>
        <dbReference type="Pfam" id="PF13843"/>
    </source>
</evidence>
<keyword evidence="4" id="KW-1185">Reference proteome</keyword>
<dbReference type="AlphaFoldDB" id="A0A4Y2A511"/>
<comment type="caution">
    <text evidence="3">The sequence shown here is derived from an EMBL/GenBank/DDBJ whole genome shotgun (WGS) entry which is preliminary data.</text>
</comment>
<protein>
    <recommendedName>
        <fullName evidence="2">PiggyBac transposable element-derived protein domain-containing protein</fullName>
    </recommendedName>
</protein>
<dbReference type="OrthoDB" id="6468919at2759"/>
<dbReference type="InterPro" id="IPR029526">
    <property type="entry name" value="PGBD"/>
</dbReference>
<proteinExistence type="predicted"/>
<evidence type="ECO:0000313" key="4">
    <source>
        <dbReference type="Proteomes" id="UP000499080"/>
    </source>
</evidence>
<organism evidence="3 4">
    <name type="scientific">Araneus ventricosus</name>
    <name type="common">Orbweaver spider</name>
    <name type="synonym">Epeira ventricosa</name>
    <dbReference type="NCBI Taxonomy" id="182803"/>
    <lineage>
        <taxon>Eukaryota</taxon>
        <taxon>Metazoa</taxon>
        <taxon>Ecdysozoa</taxon>
        <taxon>Arthropoda</taxon>
        <taxon>Chelicerata</taxon>
        <taxon>Arachnida</taxon>
        <taxon>Araneae</taxon>
        <taxon>Araneomorphae</taxon>
        <taxon>Entelegynae</taxon>
        <taxon>Araneoidea</taxon>
        <taxon>Araneidae</taxon>
        <taxon>Araneus</taxon>
    </lineage>
</organism>
<evidence type="ECO:0000256" key="1">
    <source>
        <dbReference type="SAM" id="MobiDB-lite"/>
    </source>
</evidence>
<evidence type="ECO:0000313" key="3">
    <source>
        <dbReference type="EMBL" id="GBL74813.1"/>
    </source>
</evidence>
<gene>
    <name evidence="3" type="ORF">AVEN_243665_1</name>
</gene>
<name>A0A4Y2A511_ARAVE</name>
<dbReference type="EMBL" id="BGPR01000006">
    <property type="protein sequence ID" value="GBL74813.1"/>
    <property type="molecule type" value="Genomic_DNA"/>
</dbReference>